<dbReference type="CDD" id="cd02247">
    <property type="entry name" value="cupin_pirin_C"/>
    <property type="match status" value="1"/>
</dbReference>
<gene>
    <name evidence="6" type="ORF">AB0O96_11235</name>
</gene>
<dbReference type="Pfam" id="PF05726">
    <property type="entry name" value="Pirin_C"/>
    <property type="match status" value="1"/>
</dbReference>
<dbReference type="Proteomes" id="UP001553031">
    <property type="component" value="Unassembled WGS sequence"/>
</dbReference>
<dbReference type="InterPro" id="IPR012093">
    <property type="entry name" value="Pirin"/>
</dbReference>
<organism evidence="6 7">
    <name type="scientific">Kocuria salsicia</name>
    <dbReference type="NCBI Taxonomy" id="664639"/>
    <lineage>
        <taxon>Bacteria</taxon>
        <taxon>Bacillati</taxon>
        <taxon>Actinomycetota</taxon>
        <taxon>Actinomycetes</taxon>
        <taxon>Micrococcales</taxon>
        <taxon>Micrococcaceae</taxon>
        <taxon>Kocuria</taxon>
    </lineage>
</organism>
<feature type="domain" description="Pirin N-terminal" evidence="4">
    <location>
        <begin position="58"/>
        <end position="157"/>
    </location>
</feature>
<dbReference type="RefSeq" id="WP_303106153.1">
    <property type="nucleotide sequence ID" value="NZ_JBFBLL010000008.1"/>
</dbReference>
<dbReference type="EMBL" id="JBFBLL010000008">
    <property type="protein sequence ID" value="MEV8158757.1"/>
    <property type="molecule type" value="Genomic_DNA"/>
</dbReference>
<comment type="similarity">
    <text evidence="1 2">Belongs to the pirin family.</text>
</comment>
<feature type="domain" description="Pirin C-terminal" evidence="5">
    <location>
        <begin position="209"/>
        <end position="305"/>
    </location>
</feature>
<comment type="caution">
    <text evidence="6">The sequence shown here is derived from an EMBL/GenBank/DDBJ whole genome shotgun (WGS) entry which is preliminary data.</text>
</comment>
<sequence>MTNPEKNPQPTVCGNRPGTGGTTESGLSNGVTVMHGENGPVELLQPRDVPLGGPRGMTVQRTLPQKARSLIGAWCFLDAYGPDDVAATGGMKVARHPHTGLATVSWLFEGHIDHIDSAGNWATVRPGEVDLMNAGRGITHSEFSTEDTSVLHGVQLWYAFPDADRFGEPSLDTHRPEPVTGEGFSARVFIGSLLGTTSPVATRIPLTGVELHLDPGASLEIEVPAEHEHGVLSVTGTLSVDGVEVPRHAIGFTGTGRTRVRVSAGAEPVLAVLIGGQPLNEQIVMWWNFVGRSHDEIETWRRAYMEEMGFTEPGGDSPLPADSRSDVGGPATGRFEIDGLLGTAYDDGRPFPQFGTFPPGQPDPLPAPELPNVTLRARG</sequence>
<evidence type="ECO:0000256" key="1">
    <source>
        <dbReference type="ARBA" id="ARBA00008416"/>
    </source>
</evidence>
<proteinExistence type="inferred from homology"/>
<feature type="region of interest" description="Disordered" evidence="3">
    <location>
        <begin position="348"/>
        <end position="379"/>
    </location>
</feature>
<evidence type="ECO:0000259" key="4">
    <source>
        <dbReference type="Pfam" id="PF02678"/>
    </source>
</evidence>
<evidence type="ECO:0000256" key="2">
    <source>
        <dbReference type="RuleBase" id="RU003457"/>
    </source>
</evidence>
<evidence type="ECO:0000259" key="5">
    <source>
        <dbReference type="Pfam" id="PF05726"/>
    </source>
</evidence>
<protein>
    <submittedName>
        <fullName evidence="6">Pirin family protein</fullName>
    </submittedName>
</protein>
<dbReference type="InterPro" id="IPR011051">
    <property type="entry name" value="RmlC_Cupin_sf"/>
</dbReference>
<dbReference type="InterPro" id="IPR008778">
    <property type="entry name" value="Pirin_C_dom"/>
</dbReference>
<accession>A0ABV3KEC8</accession>
<reference evidence="6 7" key="1">
    <citation type="submission" date="2024-06" db="EMBL/GenBank/DDBJ databases">
        <title>The Natural Products Discovery Center: Release of the First 8490 Sequenced Strains for Exploring Actinobacteria Biosynthetic Diversity.</title>
        <authorList>
            <person name="Kalkreuter E."/>
            <person name="Kautsar S.A."/>
            <person name="Yang D."/>
            <person name="Bader C.D."/>
            <person name="Teijaro C.N."/>
            <person name="Fluegel L."/>
            <person name="Davis C.M."/>
            <person name="Simpson J.R."/>
            <person name="Lauterbach L."/>
            <person name="Steele A.D."/>
            <person name="Gui C."/>
            <person name="Meng S."/>
            <person name="Li G."/>
            <person name="Viehrig K."/>
            <person name="Ye F."/>
            <person name="Su P."/>
            <person name="Kiefer A.F."/>
            <person name="Nichols A."/>
            <person name="Cepeda A.J."/>
            <person name="Yan W."/>
            <person name="Fan B."/>
            <person name="Jiang Y."/>
            <person name="Adhikari A."/>
            <person name="Zheng C.-J."/>
            <person name="Schuster L."/>
            <person name="Cowan T.M."/>
            <person name="Smanski M.J."/>
            <person name="Chevrette M.G."/>
            <person name="De Carvalho L.P.S."/>
            <person name="Shen B."/>
        </authorList>
    </citation>
    <scope>NUCLEOTIDE SEQUENCE [LARGE SCALE GENOMIC DNA]</scope>
    <source>
        <strain evidence="6 7">NPDC079179</strain>
    </source>
</reference>
<dbReference type="Pfam" id="PF02678">
    <property type="entry name" value="Pirin"/>
    <property type="match status" value="1"/>
</dbReference>
<dbReference type="PANTHER" id="PTHR13903:SF8">
    <property type="entry name" value="PIRIN"/>
    <property type="match status" value="1"/>
</dbReference>
<dbReference type="Gene3D" id="2.60.120.10">
    <property type="entry name" value="Jelly Rolls"/>
    <property type="match status" value="2"/>
</dbReference>
<keyword evidence="7" id="KW-1185">Reference proteome</keyword>
<evidence type="ECO:0000313" key="7">
    <source>
        <dbReference type="Proteomes" id="UP001553031"/>
    </source>
</evidence>
<name>A0ABV3KEC8_9MICC</name>
<feature type="compositionally biased region" description="Pro residues" evidence="3">
    <location>
        <begin position="359"/>
        <end position="369"/>
    </location>
</feature>
<dbReference type="InterPro" id="IPR014710">
    <property type="entry name" value="RmlC-like_jellyroll"/>
</dbReference>
<dbReference type="InterPro" id="IPR003829">
    <property type="entry name" value="Pirin_N_dom"/>
</dbReference>
<feature type="compositionally biased region" description="Polar residues" evidence="3">
    <location>
        <begin position="1"/>
        <end position="12"/>
    </location>
</feature>
<feature type="region of interest" description="Disordered" evidence="3">
    <location>
        <begin position="1"/>
        <end position="28"/>
    </location>
</feature>
<dbReference type="SUPFAM" id="SSF51182">
    <property type="entry name" value="RmlC-like cupins"/>
    <property type="match status" value="1"/>
</dbReference>
<dbReference type="PANTHER" id="PTHR13903">
    <property type="entry name" value="PIRIN-RELATED"/>
    <property type="match status" value="1"/>
</dbReference>
<feature type="region of interest" description="Disordered" evidence="3">
    <location>
        <begin position="312"/>
        <end position="333"/>
    </location>
</feature>
<evidence type="ECO:0000313" key="6">
    <source>
        <dbReference type="EMBL" id="MEV8158757.1"/>
    </source>
</evidence>
<evidence type="ECO:0000256" key="3">
    <source>
        <dbReference type="SAM" id="MobiDB-lite"/>
    </source>
</evidence>